<evidence type="ECO:0000313" key="1">
    <source>
        <dbReference type="EnsemblMetazoa" id="RPRC014513-PA"/>
    </source>
</evidence>
<dbReference type="InterPro" id="IPR011989">
    <property type="entry name" value="ARM-like"/>
</dbReference>
<reference evidence="1" key="1">
    <citation type="submission" date="2015-05" db="UniProtKB">
        <authorList>
            <consortium name="EnsemblMetazoa"/>
        </authorList>
    </citation>
    <scope>IDENTIFICATION</scope>
</reference>
<sequence>MNVNSFRNKFHISHKYLAQHSPTNELLPASVERVIMRILQGSEPESVTHAPAAIVVSKSEPYIWAPWTDITRARKAYGRQCLPKLKRELSSKHTLTVCQALCTLSDLLHDPEVTSEAFSINLQARFVKLLLNPNPFIKQRTLLCLMILANQALGPSKLTQNKYLLRNLRTCLLEESYVIKNQAIMTVHAFLFNTLALNVFIEEDYVRSIVQCLLIYLEDKTHEFYDEQYMVLLLECLSNLVLDSDDAKIQAMAYDVFLIIDLLIHRSYKVKNAAARLFSELFKHEIGRLASYHWPFFDYLTRGFNIEKPHQNLGLLTSLRFATVATFNRQLAISSELINHLVHLVVTTSDPEILLSITQILTNIAEYPKGREILRGIGPKLIFSFPSKEENLKRNVIVLFDTINKPL</sequence>
<evidence type="ECO:0008006" key="3">
    <source>
        <dbReference type="Google" id="ProtNLM"/>
    </source>
</evidence>
<dbReference type="SUPFAM" id="SSF48371">
    <property type="entry name" value="ARM repeat"/>
    <property type="match status" value="1"/>
</dbReference>
<dbReference type="PANTHER" id="PTHR15599">
    <property type="entry name" value="RTDR1"/>
    <property type="match status" value="1"/>
</dbReference>
<dbReference type="VEuPathDB" id="VectorBase:RPRC014513"/>
<protein>
    <recommendedName>
        <fullName evidence="3">Rhabdoid tumor deletion region protein 1</fullName>
    </recommendedName>
</protein>
<dbReference type="InParanoid" id="T1IDZ3"/>
<dbReference type="AlphaFoldDB" id="T1IDZ3"/>
<dbReference type="Proteomes" id="UP000015103">
    <property type="component" value="Unassembled WGS sequence"/>
</dbReference>
<dbReference type="HOGENOM" id="CLU_676732_0_0_1"/>
<evidence type="ECO:0000313" key="2">
    <source>
        <dbReference type="Proteomes" id="UP000015103"/>
    </source>
</evidence>
<name>T1IDZ3_RHOPR</name>
<dbReference type="OMA" id="IRYAAAY"/>
<organism evidence="1 2">
    <name type="scientific">Rhodnius prolixus</name>
    <name type="common">Triatomid bug</name>
    <dbReference type="NCBI Taxonomy" id="13249"/>
    <lineage>
        <taxon>Eukaryota</taxon>
        <taxon>Metazoa</taxon>
        <taxon>Ecdysozoa</taxon>
        <taxon>Arthropoda</taxon>
        <taxon>Hexapoda</taxon>
        <taxon>Insecta</taxon>
        <taxon>Pterygota</taxon>
        <taxon>Neoptera</taxon>
        <taxon>Paraneoptera</taxon>
        <taxon>Hemiptera</taxon>
        <taxon>Heteroptera</taxon>
        <taxon>Panheteroptera</taxon>
        <taxon>Cimicomorpha</taxon>
        <taxon>Reduviidae</taxon>
        <taxon>Triatominae</taxon>
        <taxon>Rhodnius</taxon>
    </lineage>
</organism>
<accession>T1IDZ3</accession>
<dbReference type="RefSeq" id="XP_073973974.1">
    <property type="nucleotide sequence ID" value="XM_074117873.1"/>
</dbReference>
<dbReference type="GeneID" id="141448957"/>
<proteinExistence type="predicted"/>
<dbReference type="EMBL" id="ACPB03000235">
    <property type="status" value="NOT_ANNOTATED_CDS"/>
    <property type="molecule type" value="Genomic_DNA"/>
</dbReference>
<keyword evidence="2" id="KW-1185">Reference proteome</keyword>
<dbReference type="eggNOG" id="KOG0167">
    <property type="taxonomic scope" value="Eukaryota"/>
</dbReference>
<dbReference type="Gene3D" id="1.25.10.10">
    <property type="entry name" value="Leucine-rich Repeat Variant"/>
    <property type="match status" value="1"/>
</dbReference>
<dbReference type="PANTHER" id="PTHR15599:SF1">
    <property type="entry name" value="RADIAL SPOKE HEAD 14 HOMOLOG"/>
    <property type="match status" value="1"/>
</dbReference>
<dbReference type="InterPro" id="IPR016024">
    <property type="entry name" value="ARM-type_fold"/>
</dbReference>
<dbReference type="EnsemblMetazoa" id="RPRC014513-RA">
    <property type="protein sequence ID" value="RPRC014513-PA"/>
    <property type="gene ID" value="RPRC014513"/>
</dbReference>
<dbReference type="STRING" id="13249.T1IDZ3"/>
<dbReference type="InterPro" id="IPR042856">
    <property type="entry name" value="RSP14"/>
</dbReference>